<dbReference type="Proteomes" id="UP000245119">
    <property type="component" value="Linkage Group LG9"/>
</dbReference>
<dbReference type="GO" id="GO:0098998">
    <property type="term" value="C:extrinsic component of postsynaptic early endosome membrane"/>
    <property type="evidence" value="ECO:0007669"/>
    <property type="project" value="TreeGrafter"/>
</dbReference>
<proteinExistence type="predicted"/>
<dbReference type="GO" id="GO:0098978">
    <property type="term" value="C:glutamatergic synapse"/>
    <property type="evidence" value="ECO:0007669"/>
    <property type="project" value="TreeGrafter"/>
</dbReference>
<dbReference type="GO" id="GO:0098837">
    <property type="term" value="C:postsynaptic recycling endosome"/>
    <property type="evidence" value="ECO:0007669"/>
    <property type="project" value="TreeGrafter"/>
</dbReference>
<sequence>MASALSEEEFHRMQLQLLELRTTNYELEGKCRKLERELTESSEKIETLDKELAKANKAISKSKKAKETELLLQENDSLQRKLLSQEEEFRLQNQTLMTELSMLVAINEKLENEVADLRAFKSTAKVMAASDDKSQETDDQVRHLQAQKAALQKNLAALQEKYEKEVSDLQHLLHMTAELETDKGRQSPAGSEDLKEEKREVEGQTAEDAAQAQVVSSQLAQSHKKVESLVAEVKELQLNLDTEQEEKRLLKEQLHSSEKRLKEQIASLQEEVEKLNEKLRRKQDSLLQLQKEKETLFDENKRKIDELTAGRERDQKYYHEQIVKLQQDLVKAHQSQESLKTESAERVQELQHRVNELQKHVDAANIVGSHQIQELNNKHKQEMKELHNQLKSLAQINDDLKVQLQESLRASEETIGQLHAAQQERDSQIQALQEINKVAEKRKALLDELAIKYQKEHDMHREQSIAAEEKHQAQTVALETEIDQMKVRLQESSKQVLLIEELQSKIHALEDAKGWLERSLKETEEHLQQAQQGMEEKIQALKAEHQAHVESMLETHNTEVKQLLEGGERKVQEWAAREEKLQEEIDNLNYTVASLRQNIKDSVDEKKIHEKKGMAMLKDLKRQLHAERKRAEKLQERLQEVLSENKSKSMEELFTPADSGDLLHCDGSSVSSWSTGASGLGKDSTASGPQSPSGINHSLASVISDPGEEYTEILQRIAHIQEEKWSLEEKVRHLETSNACMADDLLEKSAIIQHYVMNSNIVGGRRQSQHVEEPKLSLRKVMELVKSGDHSELQDMNRKLQRMLEETLTKNMHLQQDLEVMSQEVVRLSRLSAGGMLGTEGSGGKQDAPVSPANPRGGSTGPRTPRAVGRGEQKEAAVDTQLEEGEAASDSSATAVDTSAAHIGQEAAADTEDTAADNADDAGPESGGDTAVARSESGRNEPPTDLLIQNNDR</sequence>
<name>A0A2T7NUE7_POMCA</name>
<feature type="region of interest" description="Disordered" evidence="2">
    <location>
        <begin position="674"/>
        <end position="700"/>
    </location>
</feature>
<dbReference type="GO" id="GO:0099152">
    <property type="term" value="P:regulation of neurotransmitter receptor transport, endosome to postsynaptic membrane"/>
    <property type="evidence" value="ECO:0007669"/>
    <property type="project" value="TreeGrafter"/>
</dbReference>
<organism evidence="3 4">
    <name type="scientific">Pomacea canaliculata</name>
    <name type="common">Golden apple snail</name>
    <dbReference type="NCBI Taxonomy" id="400727"/>
    <lineage>
        <taxon>Eukaryota</taxon>
        <taxon>Metazoa</taxon>
        <taxon>Spiralia</taxon>
        <taxon>Lophotrochozoa</taxon>
        <taxon>Mollusca</taxon>
        <taxon>Gastropoda</taxon>
        <taxon>Caenogastropoda</taxon>
        <taxon>Architaenioglossa</taxon>
        <taxon>Ampullarioidea</taxon>
        <taxon>Ampullariidae</taxon>
        <taxon>Pomacea</taxon>
    </lineage>
</organism>
<dbReference type="EMBL" id="PZQS01000009">
    <property type="protein sequence ID" value="PVD24800.1"/>
    <property type="molecule type" value="Genomic_DNA"/>
</dbReference>
<comment type="caution">
    <text evidence="3">The sequence shown here is derived from an EMBL/GenBank/DDBJ whole genome shotgun (WGS) entry which is preliminary data.</text>
</comment>
<dbReference type="PANTHER" id="PTHR18978:SF1">
    <property type="entry name" value="GRIP1-ASSOCIATED PROTEIN 1"/>
    <property type="match status" value="1"/>
</dbReference>
<protein>
    <recommendedName>
        <fullName evidence="5">GRIP1-associated protein 1</fullName>
    </recommendedName>
</protein>
<dbReference type="GO" id="GO:0099158">
    <property type="term" value="P:regulation of recycling endosome localization within postsynapse"/>
    <property type="evidence" value="ECO:0007669"/>
    <property type="project" value="TreeGrafter"/>
</dbReference>
<feature type="coiled-coil region" evidence="1">
    <location>
        <begin position="475"/>
        <end position="651"/>
    </location>
</feature>
<keyword evidence="4" id="KW-1185">Reference proteome</keyword>
<dbReference type="OrthoDB" id="6269447at2759"/>
<evidence type="ECO:0000256" key="2">
    <source>
        <dbReference type="SAM" id="MobiDB-lite"/>
    </source>
</evidence>
<feature type="compositionally biased region" description="Basic and acidic residues" evidence="2">
    <location>
        <begin position="192"/>
        <end position="202"/>
    </location>
</feature>
<dbReference type="InterPro" id="IPR026204">
    <property type="entry name" value="GRIPAP1"/>
</dbReference>
<feature type="region of interest" description="Disordered" evidence="2">
    <location>
        <begin position="836"/>
        <end position="953"/>
    </location>
</feature>
<dbReference type="AlphaFoldDB" id="A0A2T7NUE7"/>
<keyword evidence="1" id="KW-0175">Coiled coil</keyword>
<dbReference type="STRING" id="400727.A0A2T7NUE7"/>
<feature type="compositionally biased region" description="Low complexity" evidence="2">
    <location>
        <begin position="888"/>
        <end position="901"/>
    </location>
</feature>
<reference evidence="3 4" key="1">
    <citation type="submission" date="2018-04" db="EMBL/GenBank/DDBJ databases">
        <title>The genome of golden apple snail Pomacea canaliculata provides insight into stress tolerance and invasive adaptation.</title>
        <authorList>
            <person name="Liu C."/>
            <person name="Liu B."/>
            <person name="Ren Y."/>
            <person name="Zhang Y."/>
            <person name="Wang H."/>
            <person name="Li S."/>
            <person name="Jiang F."/>
            <person name="Yin L."/>
            <person name="Zhang G."/>
            <person name="Qian W."/>
            <person name="Fan W."/>
        </authorList>
    </citation>
    <scope>NUCLEOTIDE SEQUENCE [LARGE SCALE GENOMIC DNA]</scope>
    <source>
        <strain evidence="3">SZHN2017</strain>
        <tissue evidence="3">Muscle</tissue>
    </source>
</reference>
<dbReference type="OMA" id="SINTEFC"/>
<feature type="coiled-coil region" evidence="1">
    <location>
        <begin position="17"/>
        <end position="168"/>
    </location>
</feature>
<dbReference type="GO" id="GO:0098887">
    <property type="term" value="P:neurotransmitter receptor transport, endosome to postsynaptic membrane"/>
    <property type="evidence" value="ECO:0007669"/>
    <property type="project" value="TreeGrafter"/>
</dbReference>
<feature type="compositionally biased region" description="Polar residues" evidence="2">
    <location>
        <begin position="684"/>
        <end position="700"/>
    </location>
</feature>
<feature type="coiled-coil region" evidence="1">
    <location>
        <begin position="340"/>
        <end position="403"/>
    </location>
</feature>
<feature type="coiled-coil region" evidence="1">
    <location>
        <begin position="219"/>
        <end position="306"/>
    </location>
</feature>
<dbReference type="GO" id="GO:1905244">
    <property type="term" value="P:regulation of modification of synaptic structure"/>
    <property type="evidence" value="ECO:0007669"/>
    <property type="project" value="TreeGrafter"/>
</dbReference>
<gene>
    <name evidence="3" type="ORF">C0Q70_15286</name>
</gene>
<evidence type="ECO:0000256" key="1">
    <source>
        <dbReference type="SAM" id="Coils"/>
    </source>
</evidence>
<evidence type="ECO:0000313" key="3">
    <source>
        <dbReference type="EMBL" id="PVD24800.1"/>
    </source>
</evidence>
<feature type="coiled-coil region" evidence="1">
    <location>
        <begin position="790"/>
        <end position="824"/>
    </location>
</feature>
<feature type="compositionally biased region" description="Acidic residues" evidence="2">
    <location>
        <begin position="909"/>
        <end position="923"/>
    </location>
</feature>
<evidence type="ECO:0008006" key="5">
    <source>
        <dbReference type="Google" id="ProtNLM"/>
    </source>
</evidence>
<feature type="region of interest" description="Disordered" evidence="2">
    <location>
        <begin position="177"/>
        <end position="214"/>
    </location>
</feature>
<evidence type="ECO:0000313" key="4">
    <source>
        <dbReference type="Proteomes" id="UP000245119"/>
    </source>
</evidence>
<accession>A0A2T7NUE7</accession>
<dbReference type="PANTHER" id="PTHR18978">
    <property type="entry name" value="GRIP-1 ASSOCIATED PROTEIN 1"/>
    <property type="match status" value="1"/>
</dbReference>